<dbReference type="AlphaFoldDB" id="A0A7J7CIK2"/>
<dbReference type="PANTHER" id="PTHR12899">
    <property type="entry name" value="39S RIBOSOMAL PROTEIN L18, MITOCHONDRIAL"/>
    <property type="match status" value="1"/>
</dbReference>
<evidence type="ECO:0000256" key="3">
    <source>
        <dbReference type="ARBA" id="ARBA00023274"/>
    </source>
</evidence>
<dbReference type="PANTHER" id="PTHR12899:SF14">
    <property type="entry name" value="F14B2.25_F14B2.25"/>
    <property type="match status" value="1"/>
</dbReference>
<dbReference type="Proteomes" id="UP000593562">
    <property type="component" value="Unassembled WGS sequence"/>
</dbReference>
<comment type="caution">
    <text evidence="5">The sequence shown here is derived from an EMBL/GenBank/DDBJ whole genome shotgun (WGS) entry which is preliminary data.</text>
</comment>
<dbReference type="GO" id="GO:0006412">
    <property type="term" value="P:translation"/>
    <property type="evidence" value="ECO:0007669"/>
    <property type="project" value="InterPro"/>
</dbReference>
<feature type="chain" id="PRO_5036205969" evidence="4">
    <location>
        <begin position="22"/>
        <end position="132"/>
    </location>
</feature>
<dbReference type="EMBL" id="JAAARO010000016">
    <property type="protein sequence ID" value="KAF5733877.1"/>
    <property type="molecule type" value="Genomic_DNA"/>
</dbReference>
<dbReference type="Gene3D" id="3.30.420.100">
    <property type="match status" value="1"/>
</dbReference>
<dbReference type="InParanoid" id="A0A7J7CIK2"/>
<organism evidence="5 7">
    <name type="scientific">Tripterygium wilfordii</name>
    <name type="common">Thunder God vine</name>
    <dbReference type="NCBI Taxonomy" id="458696"/>
    <lineage>
        <taxon>Eukaryota</taxon>
        <taxon>Viridiplantae</taxon>
        <taxon>Streptophyta</taxon>
        <taxon>Embryophyta</taxon>
        <taxon>Tracheophyta</taxon>
        <taxon>Spermatophyta</taxon>
        <taxon>Magnoliopsida</taxon>
        <taxon>eudicotyledons</taxon>
        <taxon>Gunneridae</taxon>
        <taxon>Pentapetalae</taxon>
        <taxon>rosids</taxon>
        <taxon>fabids</taxon>
        <taxon>Celastrales</taxon>
        <taxon>Celastraceae</taxon>
        <taxon>Tripterygium</taxon>
    </lineage>
</organism>
<dbReference type="GO" id="GO:1990904">
    <property type="term" value="C:ribonucleoprotein complex"/>
    <property type="evidence" value="ECO:0007669"/>
    <property type="project" value="UniProtKB-KW"/>
</dbReference>
<gene>
    <name evidence="5" type="ORF">HS088_TW16G00318</name>
    <name evidence="6" type="ORF">HS088_TW16G00335</name>
</gene>
<evidence type="ECO:0000256" key="4">
    <source>
        <dbReference type="SAM" id="SignalP"/>
    </source>
</evidence>
<dbReference type="SUPFAM" id="SSF53137">
    <property type="entry name" value="Translational machinery components"/>
    <property type="match status" value="1"/>
</dbReference>
<evidence type="ECO:0000256" key="1">
    <source>
        <dbReference type="ARBA" id="ARBA00007116"/>
    </source>
</evidence>
<dbReference type="GO" id="GO:0005840">
    <property type="term" value="C:ribosome"/>
    <property type="evidence" value="ECO:0007669"/>
    <property type="project" value="UniProtKB-KW"/>
</dbReference>
<keyword evidence="4" id="KW-0732">Signal</keyword>
<name>A0A7J7CIK2_TRIWF</name>
<accession>A0A7J7CIK2</accession>
<keyword evidence="3" id="KW-0687">Ribonucleoprotein</keyword>
<evidence type="ECO:0000256" key="2">
    <source>
        <dbReference type="ARBA" id="ARBA00022980"/>
    </source>
</evidence>
<dbReference type="GO" id="GO:0008097">
    <property type="term" value="F:5S rRNA binding"/>
    <property type="evidence" value="ECO:0007669"/>
    <property type="project" value="TreeGrafter"/>
</dbReference>
<feature type="signal peptide" evidence="4">
    <location>
        <begin position="1"/>
        <end position="21"/>
    </location>
</feature>
<dbReference type="GO" id="GO:0003735">
    <property type="term" value="F:structural constituent of ribosome"/>
    <property type="evidence" value="ECO:0007669"/>
    <property type="project" value="InterPro"/>
</dbReference>
<reference evidence="5 7" key="1">
    <citation type="journal article" date="2020" name="Nat. Commun.">
        <title>Genome of Tripterygium wilfordii and identification of cytochrome P450 involved in triptolide biosynthesis.</title>
        <authorList>
            <person name="Tu L."/>
            <person name="Su P."/>
            <person name="Zhang Z."/>
            <person name="Gao L."/>
            <person name="Wang J."/>
            <person name="Hu T."/>
            <person name="Zhou J."/>
            <person name="Zhang Y."/>
            <person name="Zhao Y."/>
            <person name="Liu Y."/>
            <person name="Song Y."/>
            <person name="Tong Y."/>
            <person name="Lu Y."/>
            <person name="Yang J."/>
            <person name="Xu C."/>
            <person name="Jia M."/>
            <person name="Peters R.J."/>
            <person name="Huang L."/>
            <person name="Gao W."/>
        </authorList>
    </citation>
    <scope>NUCLEOTIDE SEQUENCE [LARGE SCALE GENOMIC DNA]</scope>
    <source>
        <strain evidence="7">cv. XIE 37</strain>
        <strain evidence="5">XIE 37</strain>
        <tissue evidence="5">Leaf</tissue>
    </source>
</reference>
<sequence>MPTNHHLHMLRLVLSCRKVTAQVTDPATSTIVAMASSTEPEFLPEFRAKQERFPRLRFLWDARTATRVGEKLAFRLREIGIPGVHIDADEEILRPVHYRKKALPFFDSVRRAGVEIHGAERLGEIGPVTVKV</sequence>
<proteinExistence type="inferred from homology"/>
<keyword evidence="7" id="KW-1185">Reference proteome</keyword>
<dbReference type="EMBL" id="JAAARO010000016">
    <property type="protein sequence ID" value="KAF5733894.1"/>
    <property type="molecule type" value="Genomic_DNA"/>
</dbReference>
<protein>
    <submittedName>
        <fullName evidence="5">Uncharacterized protein</fullName>
    </submittedName>
</protein>
<dbReference type="InterPro" id="IPR005484">
    <property type="entry name" value="Ribosomal_uL18_bac/plant/anim"/>
</dbReference>
<evidence type="ECO:0000313" key="5">
    <source>
        <dbReference type="EMBL" id="KAF5733877.1"/>
    </source>
</evidence>
<evidence type="ECO:0000313" key="6">
    <source>
        <dbReference type="EMBL" id="KAF5733894.1"/>
    </source>
</evidence>
<evidence type="ECO:0000313" key="7">
    <source>
        <dbReference type="Proteomes" id="UP000593562"/>
    </source>
</evidence>
<comment type="similarity">
    <text evidence="1">Belongs to the universal ribosomal protein uL18 family.</text>
</comment>
<keyword evidence="2" id="KW-0689">Ribosomal protein</keyword>